<proteinExistence type="predicted"/>
<sequence length="72" mass="7946">MAINTEYKGGDERSNVDLTPPSSVSNFHMGLPLFIEVVHGVSGVAKELLIGDLMTMEELREEIELLEDIGEE</sequence>
<accession>A0ACC2JX24</accession>
<gene>
    <name evidence="1" type="ORF">O1611_g1595</name>
</gene>
<reference evidence="1" key="1">
    <citation type="submission" date="2022-12" db="EMBL/GenBank/DDBJ databases">
        <title>Genome Sequence of Lasiodiplodia mahajangana.</title>
        <authorList>
            <person name="Buettner E."/>
        </authorList>
    </citation>
    <scope>NUCLEOTIDE SEQUENCE</scope>
    <source>
        <strain evidence="1">VT137</strain>
    </source>
</reference>
<name>A0ACC2JX24_9PEZI</name>
<evidence type="ECO:0000313" key="2">
    <source>
        <dbReference type="Proteomes" id="UP001153332"/>
    </source>
</evidence>
<evidence type="ECO:0000313" key="1">
    <source>
        <dbReference type="EMBL" id="KAJ8132030.1"/>
    </source>
</evidence>
<dbReference type="Proteomes" id="UP001153332">
    <property type="component" value="Unassembled WGS sequence"/>
</dbReference>
<organism evidence="1 2">
    <name type="scientific">Lasiodiplodia mahajangana</name>
    <dbReference type="NCBI Taxonomy" id="1108764"/>
    <lineage>
        <taxon>Eukaryota</taxon>
        <taxon>Fungi</taxon>
        <taxon>Dikarya</taxon>
        <taxon>Ascomycota</taxon>
        <taxon>Pezizomycotina</taxon>
        <taxon>Dothideomycetes</taxon>
        <taxon>Dothideomycetes incertae sedis</taxon>
        <taxon>Botryosphaeriales</taxon>
        <taxon>Botryosphaeriaceae</taxon>
        <taxon>Lasiodiplodia</taxon>
    </lineage>
</organism>
<keyword evidence="2" id="KW-1185">Reference proteome</keyword>
<dbReference type="EMBL" id="JAPUUL010000190">
    <property type="protein sequence ID" value="KAJ8132030.1"/>
    <property type="molecule type" value="Genomic_DNA"/>
</dbReference>
<comment type="caution">
    <text evidence="1">The sequence shown here is derived from an EMBL/GenBank/DDBJ whole genome shotgun (WGS) entry which is preliminary data.</text>
</comment>
<protein>
    <submittedName>
        <fullName evidence="1">Uncharacterized protein</fullName>
    </submittedName>
</protein>